<organism evidence="2 3">
    <name type="scientific">Musa balbisiana</name>
    <name type="common">Banana</name>
    <dbReference type="NCBI Taxonomy" id="52838"/>
    <lineage>
        <taxon>Eukaryota</taxon>
        <taxon>Viridiplantae</taxon>
        <taxon>Streptophyta</taxon>
        <taxon>Embryophyta</taxon>
        <taxon>Tracheophyta</taxon>
        <taxon>Spermatophyta</taxon>
        <taxon>Magnoliopsida</taxon>
        <taxon>Liliopsida</taxon>
        <taxon>Zingiberales</taxon>
        <taxon>Musaceae</taxon>
        <taxon>Musa</taxon>
    </lineage>
</organism>
<evidence type="ECO:0000313" key="3">
    <source>
        <dbReference type="Proteomes" id="UP000317650"/>
    </source>
</evidence>
<evidence type="ECO:0000313" key="2">
    <source>
        <dbReference type="EMBL" id="THU56351.1"/>
    </source>
</evidence>
<dbReference type="EMBL" id="PYDT01000007">
    <property type="protein sequence ID" value="THU56351.1"/>
    <property type="molecule type" value="Genomic_DNA"/>
</dbReference>
<keyword evidence="3" id="KW-1185">Reference proteome</keyword>
<keyword evidence="1" id="KW-0812">Transmembrane</keyword>
<evidence type="ECO:0000256" key="1">
    <source>
        <dbReference type="SAM" id="Phobius"/>
    </source>
</evidence>
<feature type="transmembrane region" description="Helical" evidence="1">
    <location>
        <begin position="83"/>
        <end position="105"/>
    </location>
</feature>
<reference evidence="2 3" key="1">
    <citation type="journal article" date="2019" name="Nat. Plants">
        <title>Genome sequencing of Musa balbisiana reveals subgenome evolution and function divergence in polyploid bananas.</title>
        <authorList>
            <person name="Yao X."/>
        </authorList>
    </citation>
    <scope>NUCLEOTIDE SEQUENCE [LARGE SCALE GENOMIC DNA]</scope>
    <source>
        <strain evidence="3">cv. DH-PKW</strain>
        <tissue evidence="2">Leaves</tissue>
    </source>
</reference>
<dbReference type="Proteomes" id="UP000317650">
    <property type="component" value="Chromosome 11"/>
</dbReference>
<keyword evidence="1" id="KW-0472">Membrane</keyword>
<sequence>MVQLTMQARDGARLVLESACFRLYGALPFGTEIKLDGKEKEGEVGLTYIGFVETCRSWTNLDDSACESNLHRHTLQASCISNFFGVGHFGEMFLLMLTLFVHRFVMKQHDTST</sequence>
<comment type="caution">
    <text evidence="2">The sequence shown here is derived from an EMBL/GenBank/DDBJ whole genome shotgun (WGS) entry which is preliminary data.</text>
</comment>
<gene>
    <name evidence="2" type="ORF">C4D60_Mb11t16360</name>
</gene>
<dbReference type="AlphaFoldDB" id="A0A4S8J4L3"/>
<name>A0A4S8J4L3_MUSBA</name>
<protein>
    <submittedName>
        <fullName evidence="2">Uncharacterized protein</fullName>
    </submittedName>
</protein>
<proteinExistence type="predicted"/>
<keyword evidence="1" id="KW-1133">Transmembrane helix</keyword>
<accession>A0A4S8J4L3</accession>